<dbReference type="EnsemblPlants" id="PNT74011">
    <property type="protein sequence ID" value="PNT74011"/>
    <property type="gene ID" value="BRADI_1g06550v3"/>
</dbReference>
<dbReference type="EnsemblPlants" id="PNT74012">
    <property type="protein sequence ID" value="PNT74012"/>
    <property type="gene ID" value="BRADI_1g06550v3"/>
</dbReference>
<proteinExistence type="predicted"/>
<evidence type="ECO:0000313" key="1">
    <source>
        <dbReference type="EMBL" id="PNT74010.1"/>
    </source>
</evidence>
<dbReference type="EMBL" id="CM000880">
    <property type="protein sequence ID" value="PNT74017.1"/>
    <property type="molecule type" value="Genomic_DNA"/>
</dbReference>
<keyword evidence="3" id="KW-1185">Reference proteome</keyword>
<accession>A0A2K2DIA2</accession>
<dbReference type="AlphaFoldDB" id="A0A2K2DIA2"/>
<dbReference type="Gramene" id="PNT74014">
    <property type="protein sequence ID" value="PNT74014"/>
    <property type="gene ID" value="BRADI_1g06550v3"/>
</dbReference>
<dbReference type="EMBL" id="CM000880">
    <property type="protein sequence ID" value="PNT74011.1"/>
    <property type="molecule type" value="Genomic_DNA"/>
</dbReference>
<gene>
    <name evidence="1" type="ORF">BRADI_1g06550v3</name>
</gene>
<reference evidence="1" key="2">
    <citation type="submission" date="2017-06" db="EMBL/GenBank/DDBJ databases">
        <title>WGS assembly of Brachypodium distachyon.</title>
        <authorList>
            <consortium name="The International Brachypodium Initiative"/>
            <person name="Lucas S."/>
            <person name="Harmon-Smith M."/>
            <person name="Lail K."/>
            <person name="Tice H."/>
            <person name="Grimwood J."/>
            <person name="Bruce D."/>
            <person name="Barry K."/>
            <person name="Shu S."/>
            <person name="Lindquist E."/>
            <person name="Wang M."/>
            <person name="Pitluck S."/>
            <person name="Vogel J.P."/>
            <person name="Garvin D.F."/>
            <person name="Mockler T.C."/>
            <person name="Schmutz J."/>
            <person name="Rokhsar D."/>
            <person name="Bevan M.W."/>
        </authorList>
    </citation>
    <scope>NUCLEOTIDE SEQUENCE</scope>
    <source>
        <strain evidence="1">Bd21</strain>
    </source>
</reference>
<dbReference type="EnsemblPlants" id="PNT74017">
    <property type="protein sequence ID" value="PNT74017"/>
    <property type="gene ID" value="BRADI_1g06550v3"/>
</dbReference>
<feature type="non-terminal residue" evidence="1">
    <location>
        <position position="1"/>
    </location>
</feature>
<dbReference type="EMBL" id="CM000880">
    <property type="protein sequence ID" value="PNT74014.1"/>
    <property type="molecule type" value="Genomic_DNA"/>
</dbReference>
<dbReference type="InParanoid" id="A0A2K2DIA2"/>
<evidence type="ECO:0000313" key="2">
    <source>
        <dbReference type="EnsemblPlants" id="PNT74010"/>
    </source>
</evidence>
<dbReference type="EnsemblPlants" id="PNT74014">
    <property type="protein sequence ID" value="PNT74014"/>
    <property type="gene ID" value="BRADI_1g06550v3"/>
</dbReference>
<dbReference type="Proteomes" id="UP000008810">
    <property type="component" value="Chromosome 1"/>
</dbReference>
<dbReference type="EMBL" id="CM000880">
    <property type="protein sequence ID" value="PNT74016.1"/>
    <property type="molecule type" value="Genomic_DNA"/>
</dbReference>
<dbReference type="EMBL" id="CM000880">
    <property type="protein sequence ID" value="PNT74012.1"/>
    <property type="molecule type" value="Genomic_DNA"/>
</dbReference>
<dbReference type="ExpressionAtlas" id="A0A2K2DIA2">
    <property type="expression patterns" value="baseline"/>
</dbReference>
<dbReference type="PANTHER" id="PTHR33165">
    <property type="entry name" value="F-BOX DOMAIN CONTAINING PROTEIN-LIKE-RELATED"/>
    <property type="match status" value="1"/>
</dbReference>
<dbReference type="EnsemblPlants" id="PNT74010">
    <property type="protein sequence ID" value="PNT74010"/>
    <property type="gene ID" value="BRADI_1g06550v3"/>
</dbReference>
<dbReference type="EMBL" id="CM000880">
    <property type="protein sequence ID" value="PNT74013.1"/>
    <property type="molecule type" value="Genomic_DNA"/>
</dbReference>
<evidence type="ECO:0000313" key="3">
    <source>
        <dbReference type="Proteomes" id="UP000008810"/>
    </source>
</evidence>
<dbReference type="Gramene" id="PNT74016">
    <property type="protein sequence ID" value="PNT74016"/>
    <property type="gene ID" value="BRADI_1g06550v3"/>
</dbReference>
<dbReference type="EMBL" id="CM000880">
    <property type="protein sequence ID" value="PNT74015.1"/>
    <property type="molecule type" value="Genomic_DNA"/>
</dbReference>
<reference evidence="2" key="3">
    <citation type="submission" date="2018-08" db="UniProtKB">
        <authorList>
            <consortium name="EnsemblPlants"/>
        </authorList>
    </citation>
    <scope>IDENTIFICATION</scope>
    <source>
        <strain evidence="2">cv. Bd21</strain>
    </source>
</reference>
<dbReference type="EMBL" id="CM000880">
    <property type="protein sequence ID" value="PNT74010.1"/>
    <property type="molecule type" value="Genomic_DNA"/>
</dbReference>
<reference evidence="1 2" key="1">
    <citation type="journal article" date="2010" name="Nature">
        <title>Genome sequencing and analysis of the model grass Brachypodium distachyon.</title>
        <authorList>
            <consortium name="International Brachypodium Initiative"/>
        </authorList>
    </citation>
    <scope>NUCLEOTIDE SEQUENCE [LARGE SCALE GENOMIC DNA]</scope>
    <source>
        <strain evidence="1 2">Bd21</strain>
    </source>
</reference>
<name>A0A2K2DIA2_BRADI</name>
<dbReference type="EnsemblPlants" id="PNT74016">
    <property type="protein sequence ID" value="PNT74016"/>
    <property type="gene ID" value="BRADI_1g06550v3"/>
</dbReference>
<dbReference type="EnsemblPlants" id="PNT74015">
    <property type="protein sequence ID" value="PNT74015"/>
    <property type="gene ID" value="BRADI_1g06550v3"/>
</dbReference>
<dbReference type="Gramene" id="PNT74012">
    <property type="protein sequence ID" value="PNT74012"/>
    <property type="gene ID" value="BRADI_1g06550v3"/>
</dbReference>
<organism evidence="1">
    <name type="scientific">Brachypodium distachyon</name>
    <name type="common">Purple false brome</name>
    <name type="synonym">Trachynia distachya</name>
    <dbReference type="NCBI Taxonomy" id="15368"/>
    <lineage>
        <taxon>Eukaryota</taxon>
        <taxon>Viridiplantae</taxon>
        <taxon>Streptophyta</taxon>
        <taxon>Embryophyta</taxon>
        <taxon>Tracheophyta</taxon>
        <taxon>Spermatophyta</taxon>
        <taxon>Magnoliopsida</taxon>
        <taxon>Liliopsida</taxon>
        <taxon>Poales</taxon>
        <taxon>Poaceae</taxon>
        <taxon>BOP clade</taxon>
        <taxon>Pooideae</taxon>
        <taxon>Stipodae</taxon>
        <taxon>Brachypodieae</taxon>
        <taxon>Brachypodium</taxon>
    </lineage>
</organism>
<dbReference type="Gramene" id="PNT74013">
    <property type="protein sequence ID" value="PNT74013"/>
    <property type="gene ID" value="BRADI_1g06550v3"/>
</dbReference>
<dbReference type="Gramene" id="PNT74015">
    <property type="protein sequence ID" value="PNT74015"/>
    <property type="gene ID" value="BRADI_1g06550v3"/>
</dbReference>
<dbReference type="Gramene" id="PNT74010">
    <property type="protein sequence ID" value="PNT74010"/>
    <property type="gene ID" value="BRADI_1g06550v3"/>
</dbReference>
<protein>
    <submittedName>
        <fullName evidence="1 2">Uncharacterized protein</fullName>
    </submittedName>
</protein>
<dbReference type="Gramene" id="PNT74011">
    <property type="protein sequence ID" value="PNT74011"/>
    <property type="gene ID" value="BRADI_1g06550v3"/>
</dbReference>
<dbReference type="Gramene" id="PNT74017">
    <property type="protein sequence ID" value="PNT74017"/>
    <property type="gene ID" value="BRADI_1g06550v3"/>
</dbReference>
<sequence>EAPVGWAKRRSMTLDQLCPLVLIKPFPLFLRLFFHPRAGEIGRMSPTADGPGGLIADRVLADGVGDGGGSTDPRGPDFRGLDRRFHPGQRVMLLDNDRRAPPTRRRFYNVSTGEWIKLDVDHPELRDHGTVSLALTAGGRLVLLHKSSTHVQLYSTR</sequence>
<dbReference type="EnsemblPlants" id="PNT74013">
    <property type="protein sequence ID" value="PNT74013"/>
    <property type="gene ID" value="BRADI_1g06550v3"/>
</dbReference>
<dbReference type="PANTHER" id="PTHR33165:SF81">
    <property type="entry name" value="F-BOX DOMAIN-CONTAINING PROTEIN"/>
    <property type="match status" value="1"/>
</dbReference>